<evidence type="ECO:0000313" key="2">
    <source>
        <dbReference type="Proteomes" id="UP000027265"/>
    </source>
</evidence>
<dbReference type="Proteomes" id="UP000027265">
    <property type="component" value="Unassembled WGS sequence"/>
</dbReference>
<gene>
    <name evidence="1" type="ORF">JAAARDRAFT_200196</name>
</gene>
<keyword evidence="2" id="KW-1185">Reference proteome</keyword>
<reference evidence="2" key="1">
    <citation type="journal article" date="2014" name="Proc. Natl. Acad. Sci. U.S.A.">
        <title>Extensive sampling of basidiomycete genomes demonstrates inadequacy of the white-rot/brown-rot paradigm for wood decay fungi.</title>
        <authorList>
            <person name="Riley R."/>
            <person name="Salamov A.A."/>
            <person name="Brown D.W."/>
            <person name="Nagy L.G."/>
            <person name="Floudas D."/>
            <person name="Held B.W."/>
            <person name="Levasseur A."/>
            <person name="Lombard V."/>
            <person name="Morin E."/>
            <person name="Otillar R."/>
            <person name="Lindquist E.A."/>
            <person name="Sun H."/>
            <person name="LaButti K.M."/>
            <person name="Schmutz J."/>
            <person name="Jabbour D."/>
            <person name="Luo H."/>
            <person name="Baker S.E."/>
            <person name="Pisabarro A.G."/>
            <person name="Walton J.D."/>
            <person name="Blanchette R.A."/>
            <person name="Henrissat B."/>
            <person name="Martin F."/>
            <person name="Cullen D."/>
            <person name="Hibbett D.S."/>
            <person name="Grigoriev I.V."/>
        </authorList>
    </citation>
    <scope>NUCLEOTIDE SEQUENCE [LARGE SCALE GENOMIC DNA]</scope>
    <source>
        <strain evidence="2">MUCL 33604</strain>
    </source>
</reference>
<organism evidence="1 2">
    <name type="scientific">Jaapia argillacea MUCL 33604</name>
    <dbReference type="NCBI Taxonomy" id="933084"/>
    <lineage>
        <taxon>Eukaryota</taxon>
        <taxon>Fungi</taxon>
        <taxon>Dikarya</taxon>
        <taxon>Basidiomycota</taxon>
        <taxon>Agaricomycotina</taxon>
        <taxon>Agaricomycetes</taxon>
        <taxon>Agaricomycetidae</taxon>
        <taxon>Jaapiales</taxon>
        <taxon>Jaapiaceae</taxon>
        <taxon>Jaapia</taxon>
    </lineage>
</organism>
<proteinExistence type="predicted"/>
<dbReference type="InterPro" id="IPR041078">
    <property type="entry name" value="Plavaka"/>
</dbReference>
<sequence>MTTPKVIQCSDGHFCQAIFGLGPYIADYPEQVWLAGIVSDVMHNLPTSMEPVQSEEAMMPLMCLSTHSICPSFGMTMPFTHGFPHVDIHELLSPDLLHQAIKGTFKDHIMSWVNEYLHLVHGETRANEIIDNIDHCTFTRISAVPAFPGLHQFPDGHDFSQWTSDDSKALMKVYLPVIAGHVLLKMVKCVAAFLDFCYLVRRNALNTNTLMELNTALA</sequence>
<name>A0A067P5Y3_9AGAM</name>
<dbReference type="EMBL" id="KL197764">
    <property type="protein sequence ID" value="KDQ50194.1"/>
    <property type="molecule type" value="Genomic_DNA"/>
</dbReference>
<dbReference type="InParanoid" id="A0A067P5Y3"/>
<dbReference type="Pfam" id="PF18759">
    <property type="entry name" value="Plavaka"/>
    <property type="match status" value="1"/>
</dbReference>
<dbReference type="AlphaFoldDB" id="A0A067P5Y3"/>
<evidence type="ECO:0000313" key="1">
    <source>
        <dbReference type="EMBL" id="KDQ50194.1"/>
    </source>
</evidence>
<protein>
    <submittedName>
        <fullName evidence="1">Uncharacterized protein</fullName>
    </submittedName>
</protein>
<accession>A0A067P5Y3</accession>
<dbReference type="OrthoDB" id="3199698at2759"/>
<dbReference type="HOGENOM" id="CLU_103601_0_0_1"/>